<dbReference type="SUPFAM" id="SSF75304">
    <property type="entry name" value="Amidase signature (AS) enzymes"/>
    <property type="match status" value="1"/>
</dbReference>
<evidence type="ECO:0000259" key="1">
    <source>
        <dbReference type="Pfam" id="PF01425"/>
    </source>
</evidence>
<gene>
    <name evidence="2" type="ORF">NDK47_14775</name>
</gene>
<name>A0ABY4W8U7_9BACL</name>
<evidence type="ECO:0000313" key="3">
    <source>
        <dbReference type="Proteomes" id="UP001056500"/>
    </source>
</evidence>
<feature type="domain" description="Amidase" evidence="1">
    <location>
        <begin position="25"/>
        <end position="461"/>
    </location>
</feature>
<dbReference type="PANTHER" id="PTHR42678:SF34">
    <property type="entry name" value="OS04G0183300 PROTEIN"/>
    <property type="match status" value="1"/>
</dbReference>
<dbReference type="Gene3D" id="3.90.1300.10">
    <property type="entry name" value="Amidase signature (AS) domain"/>
    <property type="match status" value="1"/>
</dbReference>
<proteinExistence type="predicted"/>
<protein>
    <submittedName>
        <fullName evidence="2">Amidase family protein</fullName>
    </submittedName>
</protein>
<dbReference type="Proteomes" id="UP001056500">
    <property type="component" value="Chromosome"/>
</dbReference>
<dbReference type="NCBIfam" id="NF005300">
    <property type="entry name" value="PRK06828.1"/>
    <property type="match status" value="1"/>
</dbReference>
<reference evidence="2" key="1">
    <citation type="submission" date="2022-06" db="EMBL/GenBank/DDBJ databases">
        <title>Genome sequencing of Brevibacillus sp. BB3-R1.</title>
        <authorList>
            <person name="Heo J."/>
            <person name="Lee D."/>
            <person name="Won M."/>
            <person name="Han B.-H."/>
            <person name="Hong S.-B."/>
            <person name="Kwon S.-W."/>
        </authorList>
    </citation>
    <scope>NUCLEOTIDE SEQUENCE</scope>
    <source>
        <strain evidence="2">BB3-R1</strain>
    </source>
</reference>
<dbReference type="RefSeq" id="WP_251870524.1">
    <property type="nucleotide sequence ID" value="NZ_CP098755.1"/>
</dbReference>
<dbReference type="EMBL" id="CP098755">
    <property type="protein sequence ID" value="USG63442.1"/>
    <property type="molecule type" value="Genomic_DNA"/>
</dbReference>
<dbReference type="InterPro" id="IPR036928">
    <property type="entry name" value="AS_sf"/>
</dbReference>
<organism evidence="2 3">
    <name type="scientific">Brevibacillus ruminantium</name>
    <dbReference type="NCBI Taxonomy" id="2950604"/>
    <lineage>
        <taxon>Bacteria</taxon>
        <taxon>Bacillati</taxon>
        <taxon>Bacillota</taxon>
        <taxon>Bacilli</taxon>
        <taxon>Bacillales</taxon>
        <taxon>Paenibacillaceae</taxon>
        <taxon>Brevibacillus</taxon>
    </lineage>
</organism>
<accession>A0ABY4W8U7</accession>
<dbReference type="InterPro" id="IPR023631">
    <property type="entry name" value="Amidase_dom"/>
</dbReference>
<dbReference type="Pfam" id="PF01425">
    <property type="entry name" value="Amidase"/>
    <property type="match status" value="1"/>
</dbReference>
<dbReference type="PANTHER" id="PTHR42678">
    <property type="entry name" value="AMIDASE"/>
    <property type="match status" value="1"/>
</dbReference>
<sequence length="481" mass="51911">MNPLWETSIRDLQKALRSGELTSRELVLGYLQRIQEHEKQGASLHAISELNPQALQLADALDRERRIRGERGPLHGIPILIKDNIATADQMHTTAGSLALADSYAARDAYLVEKLRQAGAILLGKTNMTEWANFMSHDMPNGYSSRGGQVRNPYAPGLFDCGGSSSGSGAAVAAGFTAAAVGTETSGSILNPAANHSLVGIKPTVGLISRSGIIPIAVSQDTPGPMARTVEDAAILLGTMTGVDEHDPATRASQGLSHYDYTPFLNKNGLRGARIGVVRSFAGNDMSEDQQLLYQAALTILEAQGAMLVHDISFPFDDSIDDPTVLFHEFKSGVNAYLSSLPASFPLRTLKDVIAWNKEHAEEALRYGQDILERSEGLSGSLTEPDYLASRLRDLTLSRTEGLDALFHDHQLDCVLFPHDFGEVVGAKAGYPSITVPAGYEPSGKPFGIMFTGRAFSEPQLIRIGYAYEQASLLRRPPLLV</sequence>
<evidence type="ECO:0000313" key="2">
    <source>
        <dbReference type="EMBL" id="USG63442.1"/>
    </source>
</evidence>
<keyword evidence="3" id="KW-1185">Reference proteome</keyword>